<dbReference type="EMBL" id="LT629763">
    <property type="protein sequence ID" value="SDS08391.1"/>
    <property type="molecule type" value="Genomic_DNA"/>
</dbReference>
<dbReference type="GO" id="GO:0004622">
    <property type="term" value="F:phosphatidylcholine lysophospholipase activity"/>
    <property type="evidence" value="ECO:0007669"/>
    <property type="project" value="TreeGrafter"/>
</dbReference>
<dbReference type="Gene3D" id="3.40.50.1110">
    <property type="entry name" value="SGNH hydrolase"/>
    <property type="match status" value="1"/>
</dbReference>
<evidence type="ECO:0000259" key="1">
    <source>
        <dbReference type="Pfam" id="PF13472"/>
    </source>
</evidence>
<sequence>MQLCLATAASGDPNALSEASAPHNKHKEIAMFALNKIFKNGLAVVALTTLFAGAAQATNPGSSSPDTMILGDSIFALSGDIHEYLEADLDENIDTYARSGCQLSGGNILCSRTYSVERQYARASKSGIKTVIFNGGGNDIQLNSCRPSLSRCMPLLNELEDKIAALVADMRDDGIEEIIFLGYYNAVGGAEELREINNYSMNYKAAAYPGMNVKFVDVRAAFAGNEARYITSDGIHPTAAGSRVLADLLLQALDQ</sequence>
<dbReference type="Pfam" id="PF13472">
    <property type="entry name" value="Lipase_GDSL_2"/>
    <property type="match status" value="1"/>
</dbReference>
<dbReference type="InterPro" id="IPR036514">
    <property type="entry name" value="SGNH_hydro_sf"/>
</dbReference>
<reference evidence="3" key="1">
    <citation type="submission" date="2016-10" db="EMBL/GenBank/DDBJ databases">
        <authorList>
            <person name="Varghese N."/>
            <person name="Submissions S."/>
        </authorList>
    </citation>
    <scope>NUCLEOTIDE SEQUENCE [LARGE SCALE GENOMIC DNA]</scope>
    <source>
        <strain evidence="3">JCM 14963</strain>
    </source>
</reference>
<dbReference type="InterPro" id="IPR013830">
    <property type="entry name" value="SGNH_hydro"/>
</dbReference>
<dbReference type="STRING" id="472181.SAMN05216271_1116"/>
<evidence type="ECO:0000313" key="3">
    <source>
        <dbReference type="Proteomes" id="UP000243413"/>
    </source>
</evidence>
<accession>A0A1H1PAW2</accession>
<dbReference type="CDD" id="cd00229">
    <property type="entry name" value="SGNH_hydrolase"/>
    <property type="match status" value="1"/>
</dbReference>
<organism evidence="2 3">
    <name type="scientific">Halopseudomonas sabulinigri</name>
    <dbReference type="NCBI Taxonomy" id="472181"/>
    <lineage>
        <taxon>Bacteria</taxon>
        <taxon>Pseudomonadati</taxon>
        <taxon>Pseudomonadota</taxon>
        <taxon>Gammaproteobacteria</taxon>
        <taxon>Pseudomonadales</taxon>
        <taxon>Pseudomonadaceae</taxon>
        <taxon>Halopseudomonas</taxon>
    </lineage>
</organism>
<keyword evidence="2" id="KW-0378">Hydrolase</keyword>
<dbReference type="PANTHER" id="PTHR30383:SF5">
    <property type="entry name" value="SGNH HYDROLASE-TYPE ESTERASE DOMAIN-CONTAINING PROTEIN"/>
    <property type="match status" value="1"/>
</dbReference>
<name>A0A1H1PAW2_9GAMM</name>
<dbReference type="Proteomes" id="UP000243413">
    <property type="component" value="Chromosome I"/>
</dbReference>
<dbReference type="SUPFAM" id="SSF52266">
    <property type="entry name" value="SGNH hydrolase"/>
    <property type="match status" value="1"/>
</dbReference>
<gene>
    <name evidence="2" type="ORF">SAMN05216271_1116</name>
</gene>
<protein>
    <submittedName>
        <fullName evidence="2">GDSL-like Lipase/Acylhydrolase family protein</fullName>
    </submittedName>
</protein>
<dbReference type="PANTHER" id="PTHR30383">
    <property type="entry name" value="THIOESTERASE 1/PROTEASE 1/LYSOPHOSPHOLIPASE L1"/>
    <property type="match status" value="1"/>
</dbReference>
<dbReference type="InterPro" id="IPR051532">
    <property type="entry name" value="Ester_Hydrolysis_Enzymes"/>
</dbReference>
<proteinExistence type="predicted"/>
<evidence type="ECO:0000313" key="2">
    <source>
        <dbReference type="EMBL" id="SDS08391.1"/>
    </source>
</evidence>
<dbReference type="AlphaFoldDB" id="A0A1H1PAW2"/>
<feature type="domain" description="SGNH hydrolase-type esterase" evidence="1">
    <location>
        <begin position="70"/>
        <end position="243"/>
    </location>
</feature>